<dbReference type="RefSeq" id="WP_199019113.1">
    <property type="nucleotide sequence ID" value="NZ_JAELUP010000032.1"/>
</dbReference>
<keyword evidence="2" id="KW-0808">Transferase</keyword>
<keyword evidence="3" id="KW-0680">Restriction system</keyword>
<dbReference type="Proteomes" id="UP000640274">
    <property type="component" value="Unassembled WGS sequence"/>
</dbReference>
<evidence type="ECO:0000313" key="5">
    <source>
        <dbReference type="Proteomes" id="UP000640274"/>
    </source>
</evidence>
<dbReference type="EMBL" id="JAELUP010000032">
    <property type="protein sequence ID" value="MBJ6361557.1"/>
    <property type="molecule type" value="Genomic_DNA"/>
</dbReference>
<dbReference type="InterPro" id="IPR029063">
    <property type="entry name" value="SAM-dependent_MTases_sf"/>
</dbReference>
<keyword evidence="1 4" id="KW-0489">Methyltransferase</keyword>
<dbReference type="GO" id="GO:0009307">
    <property type="term" value="P:DNA restriction-modification system"/>
    <property type="evidence" value="ECO:0007669"/>
    <property type="project" value="UniProtKB-KW"/>
</dbReference>
<dbReference type="GO" id="GO:0032259">
    <property type="term" value="P:methylation"/>
    <property type="evidence" value="ECO:0007669"/>
    <property type="project" value="UniProtKB-KW"/>
</dbReference>
<comment type="caution">
    <text evidence="4">The sequence shown here is derived from an EMBL/GenBank/DDBJ whole genome shotgun (WGS) entry which is preliminary data.</text>
</comment>
<proteinExistence type="predicted"/>
<organism evidence="4 5">
    <name type="scientific">Paenibacillus roseus</name>
    <dbReference type="NCBI Taxonomy" id="2798579"/>
    <lineage>
        <taxon>Bacteria</taxon>
        <taxon>Bacillati</taxon>
        <taxon>Bacillota</taxon>
        <taxon>Bacilli</taxon>
        <taxon>Bacillales</taxon>
        <taxon>Paenibacillaceae</taxon>
        <taxon>Paenibacillus</taxon>
    </lineage>
</organism>
<evidence type="ECO:0000256" key="2">
    <source>
        <dbReference type="ARBA" id="ARBA00022679"/>
    </source>
</evidence>
<keyword evidence="5" id="KW-1185">Reference proteome</keyword>
<dbReference type="PRINTS" id="PR00105">
    <property type="entry name" value="C5METTRFRASE"/>
</dbReference>
<dbReference type="AlphaFoldDB" id="A0A934MUY4"/>
<gene>
    <name evidence="4" type="ORF">JFN88_09610</name>
</gene>
<evidence type="ECO:0000256" key="1">
    <source>
        <dbReference type="ARBA" id="ARBA00022603"/>
    </source>
</evidence>
<reference evidence="4" key="1">
    <citation type="submission" date="2020-12" db="EMBL/GenBank/DDBJ databases">
        <authorList>
            <person name="Huq M.A."/>
        </authorList>
    </citation>
    <scope>NUCLEOTIDE SEQUENCE</scope>
    <source>
        <strain evidence="4">MAHUQ-46</strain>
    </source>
</reference>
<protein>
    <submittedName>
        <fullName evidence="4">DNA cytosine methyltransferase</fullName>
    </submittedName>
</protein>
<name>A0A934MUY4_9BACL</name>
<sequence>MVVDVNEIQYKTAAVLFGGIGGESAGLLQSQVEFGGKIYRFKLLCSIDSDPVANRNHDLITGEKTAVTIDLFQRWQYEAWHGHAPPDDWQEVTAWDVWQAFREQVPFFLFLSPPCKGLSGLLPQEKSASAKYQALNYLTVHGLELALQACLEYGGKLPAIIQLENVPRITSRGKPLLKKIKKLLEKYGYAVSIRADHNLGEIGGLGQNRVRFLIVARHEAQIPNVIYYPKKKPIRTIGDIIKDLPAPGDTEAGGPLHGLPRLQWKTWLRLALIRAGGDWRDLNFVDFENLRVAHEPRSGAFGVADWNKASGAVTGTAGPGRSNGVTAVSDPRLQINGNGKSNLFRIQSVDSPAMCVTGAVGPNQGAGCIADPALTEKPGRHPAQYRVISVDQPAPCVTGTRFGSGAIAIADSNIDKDPQIIEDLRLYTSPRADTMGVQKWDQPSKTVTGSMDVHAGAAAIADPRPIPKDNEKGIWTIISLDGTWHRPMTTYELAMLQSFPTHLPDGRPFQLEGCTDAKAREYIGNAVPRDSSIEMGNMFLLAAAEAEAQINFSLSWDPIWVAPEEEYTELIH</sequence>
<evidence type="ECO:0000256" key="3">
    <source>
        <dbReference type="ARBA" id="ARBA00022747"/>
    </source>
</evidence>
<dbReference type="Gene3D" id="3.40.50.150">
    <property type="entry name" value="Vaccinia Virus protein VP39"/>
    <property type="match status" value="1"/>
</dbReference>
<evidence type="ECO:0000313" key="4">
    <source>
        <dbReference type="EMBL" id="MBJ6361557.1"/>
    </source>
</evidence>
<dbReference type="Gene3D" id="3.90.120.10">
    <property type="entry name" value="DNA Methylase, subunit A, domain 2"/>
    <property type="match status" value="1"/>
</dbReference>
<dbReference type="Pfam" id="PF00145">
    <property type="entry name" value="DNA_methylase"/>
    <property type="match status" value="1"/>
</dbReference>
<dbReference type="SUPFAM" id="SSF53335">
    <property type="entry name" value="S-adenosyl-L-methionine-dependent methyltransferases"/>
    <property type="match status" value="1"/>
</dbReference>
<dbReference type="InterPro" id="IPR001525">
    <property type="entry name" value="C5_MeTfrase"/>
</dbReference>
<accession>A0A934MUY4</accession>
<dbReference type="GO" id="GO:0008168">
    <property type="term" value="F:methyltransferase activity"/>
    <property type="evidence" value="ECO:0007669"/>
    <property type="project" value="UniProtKB-KW"/>
</dbReference>